<dbReference type="AlphaFoldDB" id="A0A381P437"/>
<organism evidence="1">
    <name type="scientific">marine metagenome</name>
    <dbReference type="NCBI Taxonomy" id="408172"/>
    <lineage>
        <taxon>unclassified sequences</taxon>
        <taxon>metagenomes</taxon>
        <taxon>ecological metagenomes</taxon>
    </lineage>
</organism>
<accession>A0A381P437</accession>
<gene>
    <name evidence="1" type="ORF">METZ01_LOCUS14178</name>
</gene>
<dbReference type="EMBL" id="UINC01000796">
    <property type="protein sequence ID" value="SUZ61324.1"/>
    <property type="molecule type" value="Genomic_DNA"/>
</dbReference>
<name>A0A381P437_9ZZZZ</name>
<reference evidence="1" key="1">
    <citation type="submission" date="2018-05" db="EMBL/GenBank/DDBJ databases">
        <authorList>
            <person name="Lanie J.A."/>
            <person name="Ng W.-L."/>
            <person name="Kazmierczak K.M."/>
            <person name="Andrzejewski T.M."/>
            <person name="Davidsen T.M."/>
            <person name="Wayne K.J."/>
            <person name="Tettelin H."/>
            <person name="Glass J.I."/>
            <person name="Rusch D."/>
            <person name="Podicherti R."/>
            <person name="Tsui H.-C.T."/>
            <person name="Winkler M.E."/>
        </authorList>
    </citation>
    <scope>NUCLEOTIDE SEQUENCE</scope>
</reference>
<evidence type="ECO:0000313" key="1">
    <source>
        <dbReference type="EMBL" id="SUZ61324.1"/>
    </source>
</evidence>
<proteinExistence type="predicted"/>
<protein>
    <submittedName>
        <fullName evidence="1">Uncharacterized protein</fullName>
    </submittedName>
</protein>
<sequence>MSAYRYPFSFINDDSNLYNDQIENLHNERVLH</sequence>